<dbReference type="Proteomes" id="UP001642464">
    <property type="component" value="Unassembled WGS sequence"/>
</dbReference>
<dbReference type="EMBL" id="CAXAMM010008925">
    <property type="protein sequence ID" value="CAK9018904.1"/>
    <property type="molecule type" value="Genomic_DNA"/>
</dbReference>
<keyword evidence="2" id="KW-1185">Reference proteome</keyword>
<gene>
    <name evidence="1" type="ORF">SCF082_LOCUS14286</name>
</gene>
<organism evidence="1 2">
    <name type="scientific">Durusdinium trenchii</name>
    <dbReference type="NCBI Taxonomy" id="1381693"/>
    <lineage>
        <taxon>Eukaryota</taxon>
        <taxon>Sar</taxon>
        <taxon>Alveolata</taxon>
        <taxon>Dinophyceae</taxon>
        <taxon>Suessiales</taxon>
        <taxon>Symbiodiniaceae</taxon>
        <taxon>Durusdinium</taxon>
    </lineage>
</organism>
<protein>
    <submittedName>
        <fullName evidence="1">Uncharacterized protein</fullName>
    </submittedName>
</protein>
<name>A0ABP0JX67_9DINO</name>
<evidence type="ECO:0000313" key="2">
    <source>
        <dbReference type="Proteomes" id="UP001642464"/>
    </source>
</evidence>
<reference evidence="1 2" key="1">
    <citation type="submission" date="2024-02" db="EMBL/GenBank/DDBJ databases">
        <authorList>
            <person name="Chen Y."/>
            <person name="Shah S."/>
            <person name="Dougan E. K."/>
            <person name="Thang M."/>
            <person name="Chan C."/>
        </authorList>
    </citation>
    <scope>NUCLEOTIDE SEQUENCE [LARGE SCALE GENOMIC DNA]</scope>
</reference>
<sequence length="334" mass="37663">MGFQISETMEDLWQKQGASTDMMLSNREEDRSLMENRGSKILDKRARLGALRCLSQMLEEMTGSQSSWFEVVLLLDHYSSHCPSLAKLPVTCAVIARMVAKDVGNDDDNYPVKTNPLLDKKSAGRAIAEGFANWMETTFNCKADDIPKHPSMIQEEMEVVKALDWKVHYPCLERWLCLYSTRFSGLIGVRSAAQFEGMKEFVRTSARAILTTNETVAQDLSHGDLALGLFCSSLVRGGYLPLMSLKPEEVDETEWSDLFILVAPQELGGKAEERASASSQILELLCMVVQEDEKEICQKVHHAVRELKWAARWIHNYRRNVRYGQAPLQVLAAA</sequence>
<evidence type="ECO:0000313" key="1">
    <source>
        <dbReference type="EMBL" id="CAK9018904.1"/>
    </source>
</evidence>
<accession>A0ABP0JX67</accession>
<comment type="caution">
    <text evidence="1">The sequence shown here is derived from an EMBL/GenBank/DDBJ whole genome shotgun (WGS) entry which is preliminary data.</text>
</comment>
<proteinExistence type="predicted"/>